<feature type="non-terminal residue" evidence="2">
    <location>
        <position position="1"/>
    </location>
</feature>
<dbReference type="InterPro" id="IPR037099">
    <property type="entry name" value="Fum_R/Succ_DH_flav-like_C_sf"/>
</dbReference>
<dbReference type="SUPFAM" id="SSF46977">
    <property type="entry name" value="Succinate dehydrogenase/fumarate reductase flavoprotein C-terminal domain"/>
    <property type="match status" value="1"/>
</dbReference>
<organism evidence="2">
    <name type="scientific">marine sediment metagenome</name>
    <dbReference type="NCBI Taxonomy" id="412755"/>
    <lineage>
        <taxon>unclassified sequences</taxon>
        <taxon>metagenomes</taxon>
        <taxon>ecological metagenomes</taxon>
    </lineage>
</organism>
<feature type="domain" description="Fumarate reductase/succinate dehydrogenase flavoprotein-like C-terminal" evidence="1">
    <location>
        <begin position="2"/>
        <end position="40"/>
    </location>
</feature>
<dbReference type="EMBL" id="BARW01013479">
    <property type="protein sequence ID" value="GAI80358.1"/>
    <property type="molecule type" value="Genomic_DNA"/>
</dbReference>
<protein>
    <recommendedName>
        <fullName evidence="1">Fumarate reductase/succinate dehydrogenase flavoprotein-like C-terminal domain-containing protein</fullName>
    </recommendedName>
</protein>
<gene>
    <name evidence="2" type="ORF">S12H4_24679</name>
</gene>
<comment type="caution">
    <text evidence="2">The sequence shown here is derived from an EMBL/GenBank/DDBJ whole genome shotgun (WGS) entry which is preliminary data.</text>
</comment>
<reference evidence="2" key="1">
    <citation type="journal article" date="2014" name="Front. Microbiol.">
        <title>High frequency of phylogenetically diverse reductive dehalogenase-homologous genes in deep subseafloor sedimentary metagenomes.</title>
        <authorList>
            <person name="Kawai M."/>
            <person name="Futagami T."/>
            <person name="Toyoda A."/>
            <person name="Takaki Y."/>
            <person name="Nishi S."/>
            <person name="Hori S."/>
            <person name="Arai W."/>
            <person name="Tsubouchi T."/>
            <person name="Morono Y."/>
            <person name="Uchiyama I."/>
            <person name="Ito T."/>
            <person name="Fujiyama A."/>
            <person name="Inagaki F."/>
            <person name="Takami H."/>
        </authorList>
    </citation>
    <scope>NUCLEOTIDE SEQUENCE</scope>
    <source>
        <strain evidence="2">Expedition CK06-06</strain>
    </source>
</reference>
<dbReference type="AlphaFoldDB" id="X1RIA6"/>
<accession>X1RIA6</accession>
<name>X1RIA6_9ZZZZ</name>
<dbReference type="Pfam" id="PF02910">
    <property type="entry name" value="Succ_DH_flav_C"/>
    <property type="match status" value="1"/>
</dbReference>
<dbReference type="GO" id="GO:0016491">
    <property type="term" value="F:oxidoreductase activity"/>
    <property type="evidence" value="ECO:0007669"/>
    <property type="project" value="InterPro"/>
</dbReference>
<dbReference type="Gene3D" id="1.20.58.100">
    <property type="entry name" value="Fumarate reductase/succinate dehydrogenase flavoprotein-like, C-terminal domain"/>
    <property type="match status" value="1"/>
</dbReference>
<evidence type="ECO:0000313" key="2">
    <source>
        <dbReference type="EMBL" id="GAI80358.1"/>
    </source>
</evidence>
<proteinExistence type="predicted"/>
<sequence length="43" mass="5122">GQLIINSAIKRRESRGLHYNLDYPSKDDLHWQKDTIIQQKTLK</sequence>
<evidence type="ECO:0000259" key="1">
    <source>
        <dbReference type="Pfam" id="PF02910"/>
    </source>
</evidence>
<dbReference type="InterPro" id="IPR015939">
    <property type="entry name" value="Fum_Rdtase/Succ_DH_flav-like_C"/>
</dbReference>